<keyword evidence="2" id="KW-0413">Isomerase</keyword>
<organism evidence="2 3">
    <name type="scientific">Polaromonas jejuensis</name>
    <dbReference type="NCBI Taxonomy" id="457502"/>
    <lineage>
        <taxon>Bacteria</taxon>
        <taxon>Pseudomonadati</taxon>
        <taxon>Pseudomonadota</taxon>
        <taxon>Betaproteobacteria</taxon>
        <taxon>Burkholderiales</taxon>
        <taxon>Comamonadaceae</taxon>
        <taxon>Polaromonas</taxon>
    </lineage>
</organism>
<dbReference type="SUPFAM" id="SSF51658">
    <property type="entry name" value="Xylose isomerase-like"/>
    <property type="match status" value="1"/>
</dbReference>
<dbReference type="InterPro" id="IPR050312">
    <property type="entry name" value="IolE/XylAMocC-like"/>
</dbReference>
<dbReference type="RefSeq" id="WP_068836069.1">
    <property type="nucleotide sequence ID" value="NZ_JBHSMX010000055.1"/>
</dbReference>
<dbReference type="GO" id="GO:0016853">
    <property type="term" value="F:isomerase activity"/>
    <property type="evidence" value="ECO:0007669"/>
    <property type="project" value="UniProtKB-KW"/>
</dbReference>
<dbReference type="EMBL" id="JBHSMX010000055">
    <property type="protein sequence ID" value="MFC5522678.1"/>
    <property type="molecule type" value="Genomic_DNA"/>
</dbReference>
<name>A0ABW0QDF8_9BURK</name>
<evidence type="ECO:0000313" key="3">
    <source>
        <dbReference type="Proteomes" id="UP001596084"/>
    </source>
</evidence>
<accession>A0ABW0QDF8</accession>
<feature type="domain" description="Xylose isomerase-like TIM barrel" evidence="1">
    <location>
        <begin position="35"/>
        <end position="276"/>
    </location>
</feature>
<dbReference type="PANTHER" id="PTHR12110:SF53">
    <property type="entry name" value="BLR5974 PROTEIN"/>
    <property type="match status" value="1"/>
</dbReference>
<dbReference type="Gene3D" id="3.20.20.150">
    <property type="entry name" value="Divalent-metal-dependent TIM barrel enzymes"/>
    <property type="match status" value="1"/>
</dbReference>
<sequence>MKIAIDSYCYHRFFGECYPGLEEDPGRKITVWDFLDKAQNMGVDGVSLESCFIPFEEPGLVARLREELDARKLERVWAWGHPSGLGSGTNADAALDLKRNLAIAHQLGSSVMRICAGGRRTRPATWAEHKRGLLHLLKPLLESAEQYGVVMAIENHIDLLADEMLDLMTTLDSPWLGVCFDTANNLRMFEHPVAVAQKLAPYIKATHIKDVLPQRGDPKLSNTWPSVPLGQGLVEIPEILGVLREADYTGLLAVEIDYLHPLYREGQQDEELALIRSVAYLKNAVEAV</sequence>
<protein>
    <submittedName>
        <fullName evidence="2">Sugar phosphate isomerase/epimerase family protein</fullName>
    </submittedName>
</protein>
<dbReference type="InterPro" id="IPR013022">
    <property type="entry name" value="Xyl_isomerase-like_TIM-brl"/>
</dbReference>
<dbReference type="Proteomes" id="UP001596084">
    <property type="component" value="Unassembled WGS sequence"/>
</dbReference>
<dbReference type="PANTHER" id="PTHR12110">
    <property type="entry name" value="HYDROXYPYRUVATE ISOMERASE"/>
    <property type="match status" value="1"/>
</dbReference>
<keyword evidence="3" id="KW-1185">Reference proteome</keyword>
<evidence type="ECO:0000313" key="2">
    <source>
        <dbReference type="EMBL" id="MFC5522678.1"/>
    </source>
</evidence>
<evidence type="ECO:0000259" key="1">
    <source>
        <dbReference type="Pfam" id="PF01261"/>
    </source>
</evidence>
<dbReference type="Pfam" id="PF01261">
    <property type="entry name" value="AP_endonuc_2"/>
    <property type="match status" value="1"/>
</dbReference>
<dbReference type="InterPro" id="IPR036237">
    <property type="entry name" value="Xyl_isomerase-like_sf"/>
</dbReference>
<gene>
    <name evidence="2" type="ORF">ACFPP7_17445</name>
</gene>
<reference evidence="3" key="1">
    <citation type="journal article" date="2019" name="Int. J. Syst. Evol. Microbiol.">
        <title>The Global Catalogue of Microorganisms (GCM) 10K type strain sequencing project: providing services to taxonomists for standard genome sequencing and annotation.</title>
        <authorList>
            <consortium name="The Broad Institute Genomics Platform"/>
            <consortium name="The Broad Institute Genome Sequencing Center for Infectious Disease"/>
            <person name="Wu L."/>
            <person name="Ma J."/>
        </authorList>
    </citation>
    <scope>NUCLEOTIDE SEQUENCE [LARGE SCALE GENOMIC DNA]</scope>
    <source>
        <strain evidence="3">CGMCC 4.7277</strain>
    </source>
</reference>
<proteinExistence type="predicted"/>
<comment type="caution">
    <text evidence="2">The sequence shown here is derived from an EMBL/GenBank/DDBJ whole genome shotgun (WGS) entry which is preliminary data.</text>
</comment>